<comment type="subcellular location">
    <subcellularLocation>
        <location evidence="2">Cytoplasm</location>
    </subcellularLocation>
    <subcellularLocation>
        <location evidence="1">Nucleus</location>
    </subcellularLocation>
</comment>
<feature type="compositionally biased region" description="Basic and acidic residues" evidence="7">
    <location>
        <begin position="151"/>
        <end position="163"/>
    </location>
</feature>
<dbReference type="EMBL" id="JASUXU010000079">
    <property type="protein sequence ID" value="KAK0309673.1"/>
    <property type="molecule type" value="Genomic_DNA"/>
</dbReference>
<keyword evidence="13" id="KW-1185">Reference proteome</keyword>
<evidence type="ECO:0000313" key="13">
    <source>
        <dbReference type="Proteomes" id="UP001175353"/>
    </source>
</evidence>
<reference evidence="11 12" key="1">
    <citation type="submission" date="2017-03" db="EMBL/GenBank/DDBJ databases">
        <title>Genomes of endolithic fungi from Antarctica.</title>
        <authorList>
            <person name="Coleine C."/>
            <person name="Masonjones S."/>
            <person name="Stajich J.E."/>
        </authorList>
    </citation>
    <scope>NUCLEOTIDE SEQUENCE [LARGE SCALE GENOMIC DNA]</scope>
    <source>
        <strain evidence="11 12">CCFEE 5311</strain>
    </source>
</reference>
<evidence type="ECO:0000313" key="10">
    <source>
        <dbReference type="EMBL" id="KAK0983542.1"/>
    </source>
</evidence>
<evidence type="ECO:0000256" key="4">
    <source>
        <dbReference type="ARBA" id="ARBA00014437"/>
    </source>
</evidence>
<dbReference type="PANTHER" id="PTHR21713">
    <property type="entry name" value="NASCENT POLYPEPTIDE ASSOCIATED COMPLEX ALPHA SUBUNIT-RELATED"/>
    <property type="match status" value="1"/>
</dbReference>
<reference evidence="10" key="3">
    <citation type="submission" date="2023-06" db="EMBL/GenBank/DDBJ databases">
        <title>Black Yeasts Isolated from many extreme environments.</title>
        <authorList>
            <person name="Coleine C."/>
            <person name="Stajich J.E."/>
            <person name="Selbmann L."/>
        </authorList>
    </citation>
    <scope>NUCLEOTIDE SEQUENCE</scope>
    <source>
        <strain evidence="10">CCFEE 5200</strain>
    </source>
</reference>
<accession>A0A4U0TUG7</accession>
<feature type="compositionally biased region" description="Acidic residues" evidence="7">
    <location>
        <begin position="164"/>
        <end position="177"/>
    </location>
</feature>
<dbReference type="OrthoDB" id="3169036at2759"/>
<dbReference type="InterPro" id="IPR038187">
    <property type="entry name" value="NAC_A/B_dom_sf"/>
</dbReference>
<dbReference type="GO" id="GO:0015031">
    <property type="term" value="P:protein transport"/>
    <property type="evidence" value="ECO:0007669"/>
    <property type="project" value="UniProtKB-KW"/>
</dbReference>
<name>A0A4U0TUG7_9PEZI</name>
<dbReference type="InterPro" id="IPR016641">
    <property type="entry name" value="EGD2/NACA0like"/>
</dbReference>
<keyword evidence="5" id="KW-0813">Transport</keyword>
<evidence type="ECO:0000256" key="3">
    <source>
        <dbReference type="ARBA" id="ARBA00009882"/>
    </source>
</evidence>
<evidence type="ECO:0000313" key="9">
    <source>
        <dbReference type="EMBL" id="KAK0309673.1"/>
    </source>
</evidence>
<gene>
    <name evidence="9" type="primary">EGD2_2</name>
    <name evidence="11" type="ORF">B0A54_17414</name>
    <name evidence="9" type="ORF">LTR82_015025</name>
    <name evidence="10" type="ORF">LTR91_011190</name>
</gene>
<dbReference type="Gene3D" id="2.20.70.30">
    <property type="entry name" value="Nascent polypeptide-associated complex domain"/>
    <property type="match status" value="1"/>
</dbReference>
<dbReference type="CDD" id="cd14358">
    <property type="entry name" value="UBA_NAC_euk"/>
    <property type="match status" value="1"/>
</dbReference>
<dbReference type="Proteomes" id="UP001175353">
    <property type="component" value="Unassembled WGS sequence"/>
</dbReference>
<dbReference type="CDD" id="cd22054">
    <property type="entry name" value="NAC_NACA"/>
    <property type="match status" value="1"/>
</dbReference>
<dbReference type="GO" id="GO:0005854">
    <property type="term" value="C:nascent polypeptide-associated complex"/>
    <property type="evidence" value="ECO:0007669"/>
    <property type="project" value="InterPro"/>
</dbReference>
<dbReference type="Pfam" id="PF19026">
    <property type="entry name" value="UBA_HYPK"/>
    <property type="match status" value="1"/>
</dbReference>
<comment type="similarity">
    <text evidence="3">Belongs to the NAC-alpha family.</text>
</comment>
<dbReference type="Gene3D" id="1.10.8.10">
    <property type="entry name" value="DNA helicase RuvA subunit, C-terminal domain"/>
    <property type="match status" value="1"/>
</dbReference>
<dbReference type="Proteomes" id="UP001168146">
    <property type="component" value="Unassembled WGS sequence"/>
</dbReference>
<reference evidence="9" key="2">
    <citation type="submission" date="2021-12" db="EMBL/GenBank/DDBJ databases">
        <title>Black yeast isolated from Biological Soil Crust.</title>
        <authorList>
            <person name="Kurbessoian T."/>
        </authorList>
    </citation>
    <scope>NUCLEOTIDE SEQUENCE</scope>
    <source>
        <strain evidence="9">CCFEE 5208</strain>
    </source>
</reference>
<evidence type="ECO:0000256" key="6">
    <source>
        <dbReference type="ARBA" id="ARBA00030300"/>
    </source>
</evidence>
<dbReference type="Proteomes" id="UP000310066">
    <property type="component" value="Unassembled WGS sequence"/>
</dbReference>
<evidence type="ECO:0000256" key="1">
    <source>
        <dbReference type="ARBA" id="ARBA00004123"/>
    </source>
</evidence>
<dbReference type="InterPro" id="IPR002715">
    <property type="entry name" value="Nas_poly-pep-assoc_cplx_dom"/>
</dbReference>
<proteinExistence type="inferred from homology"/>
<protein>
    <recommendedName>
        <fullName evidence="4">Nascent polypeptide-associated complex subunit alpha</fullName>
    </recommendedName>
    <alternativeName>
        <fullName evidence="6">Alpha-NAC</fullName>
    </alternativeName>
</protein>
<evidence type="ECO:0000259" key="8">
    <source>
        <dbReference type="PROSITE" id="PS51151"/>
    </source>
</evidence>
<evidence type="ECO:0000313" key="12">
    <source>
        <dbReference type="Proteomes" id="UP000310066"/>
    </source>
</evidence>
<dbReference type="FunFam" id="2.20.70.30:FF:000002">
    <property type="entry name" value="Nascent polypeptide-associated complex (NAC), alpha subunit"/>
    <property type="match status" value="1"/>
</dbReference>
<dbReference type="STRING" id="329885.A0A4U0TUG7"/>
<organism evidence="11 12">
    <name type="scientific">Friedmanniomyces endolithicus</name>
    <dbReference type="NCBI Taxonomy" id="329885"/>
    <lineage>
        <taxon>Eukaryota</taxon>
        <taxon>Fungi</taxon>
        <taxon>Dikarya</taxon>
        <taxon>Ascomycota</taxon>
        <taxon>Pezizomycotina</taxon>
        <taxon>Dothideomycetes</taxon>
        <taxon>Dothideomycetidae</taxon>
        <taxon>Mycosphaerellales</taxon>
        <taxon>Teratosphaeriaceae</taxon>
        <taxon>Friedmanniomyces</taxon>
    </lineage>
</organism>
<dbReference type="InterPro" id="IPR044034">
    <property type="entry name" value="NAC-like_UBA"/>
</dbReference>
<dbReference type="SMART" id="SM01407">
    <property type="entry name" value="NAC"/>
    <property type="match status" value="1"/>
</dbReference>
<feature type="compositionally biased region" description="Acidic residues" evidence="7">
    <location>
        <begin position="27"/>
        <end position="37"/>
    </location>
</feature>
<keyword evidence="5" id="KW-0653">Protein transport</keyword>
<dbReference type="PROSITE" id="PS51151">
    <property type="entry name" value="NAC_AB"/>
    <property type="match status" value="1"/>
</dbReference>
<dbReference type="PIRSF" id="PIRSF015901">
    <property type="entry name" value="NAC_alpha"/>
    <property type="match status" value="1"/>
</dbReference>
<dbReference type="GO" id="GO:0005634">
    <property type="term" value="C:nucleus"/>
    <property type="evidence" value="ECO:0007669"/>
    <property type="project" value="UniProtKB-SubCell"/>
</dbReference>
<feature type="compositionally biased region" description="Low complexity" evidence="7">
    <location>
        <begin position="125"/>
        <end position="147"/>
    </location>
</feature>
<dbReference type="EMBL" id="NAJP01000147">
    <property type="protein sequence ID" value="TKA25930.1"/>
    <property type="molecule type" value="Genomic_DNA"/>
</dbReference>
<sequence>MANPRVEELPDEPVSKKGAPQVASDDSSSEASDDAGNDGEANIPAGATVAVHNRNEKKARKAIAKLGLKHVEGITRVTLRRPKNILFVISQPDVYKSPSSNTWIIFGEAKIEDLNSQAQASAAQQLAAQSASNDASSGGAANGSSSTGGDGKGKAVEDSKKPAEEEEDDGEEVDETGLEGKDIELVMAQASVSRKKAVKALKENDNDIVNSIMALSI</sequence>
<dbReference type="AlphaFoldDB" id="A0A4U0TUG7"/>
<evidence type="ECO:0000256" key="2">
    <source>
        <dbReference type="ARBA" id="ARBA00004496"/>
    </source>
</evidence>
<dbReference type="Pfam" id="PF01849">
    <property type="entry name" value="NAC"/>
    <property type="match status" value="1"/>
</dbReference>
<feature type="domain" description="NAC-A/B" evidence="8">
    <location>
        <begin position="53"/>
        <end position="118"/>
    </location>
</feature>
<feature type="region of interest" description="Disordered" evidence="7">
    <location>
        <begin position="125"/>
        <end position="182"/>
    </location>
</feature>
<evidence type="ECO:0000313" key="11">
    <source>
        <dbReference type="EMBL" id="TKA25930.1"/>
    </source>
</evidence>
<feature type="region of interest" description="Disordered" evidence="7">
    <location>
        <begin position="1"/>
        <end position="54"/>
    </location>
</feature>
<comment type="caution">
    <text evidence="11">The sequence shown here is derived from an EMBL/GenBank/DDBJ whole genome shotgun (WGS) entry which is preliminary data.</text>
</comment>
<dbReference type="EMBL" id="JAUJLE010000101">
    <property type="protein sequence ID" value="KAK0983542.1"/>
    <property type="molecule type" value="Genomic_DNA"/>
</dbReference>
<evidence type="ECO:0000256" key="7">
    <source>
        <dbReference type="SAM" id="MobiDB-lite"/>
    </source>
</evidence>
<evidence type="ECO:0000256" key="5">
    <source>
        <dbReference type="ARBA" id="ARBA00022927"/>
    </source>
</evidence>